<dbReference type="EMBL" id="CH477717">
    <property type="protein sequence ID" value="EAT36957.1"/>
    <property type="molecule type" value="Genomic_DNA"/>
</dbReference>
<dbReference type="Proteomes" id="UP000682892">
    <property type="component" value="Unassembled WGS sequence"/>
</dbReference>
<evidence type="ECO:0000256" key="2">
    <source>
        <dbReference type="ARBA" id="ARBA00008685"/>
    </source>
</evidence>
<evidence type="ECO:0000256" key="8">
    <source>
        <dbReference type="ARBA" id="ARBA00023180"/>
    </source>
</evidence>
<reference evidence="11" key="3">
    <citation type="submission" date="2012-09" db="EMBL/GenBank/DDBJ databases">
        <authorList>
            <consortium name="VectorBase"/>
        </authorList>
    </citation>
    <scope>NUCLEOTIDE SEQUENCE</scope>
    <source>
        <strain evidence="11">Liverpool</strain>
    </source>
</reference>
<dbReference type="Pfam" id="PF00060">
    <property type="entry name" value="Lig_chan"/>
    <property type="match status" value="1"/>
</dbReference>
<evidence type="ECO:0000256" key="1">
    <source>
        <dbReference type="ARBA" id="ARBA00004651"/>
    </source>
</evidence>
<evidence type="ECO:0000313" key="12">
    <source>
        <dbReference type="Proteomes" id="UP000682892"/>
    </source>
</evidence>
<dbReference type="PaxDb" id="7159-AAEL011001-PA"/>
<evidence type="ECO:0000256" key="7">
    <source>
        <dbReference type="ARBA" id="ARBA00023170"/>
    </source>
</evidence>
<dbReference type="HOGENOM" id="CLU_025015_0_0_1"/>
<keyword evidence="4 9" id="KW-0812">Transmembrane</keyword>
<keyword evidence="6 9" id="KW-0472">Membrane</keyword>
<accession>Q16RC7</accession>
<evidence type="ECO:0000256" key="6">
    <source>
        <dbReference type="ARBA" id="ARBA00023136"/>
    </source>
</evidence>
<keyword evidence="7" id="KW-0675">Receptor</keyword>
<dbReference type="InterPro" id="IPR001320">
    <property type="entry name" value="Iontro_rcpt_C"/>
</dbReference>
<dbReference type="PANTHER" id="PTHR42643">
    <property type="entry name" value="IONOTROPIC RECEPTOR 20A-RELATED"/>
    <property type="match status" value="1"/>
</dbReference>
<comment type="subcellular location">
    <subcellularLocation>
        <location evidence="1">Cell membrane</location>
        <topology evidence="1">Multi-pass membrane protein</topology>
    </subcellularLocation>
</comment>
<dbReference type="GO" id="GO:0005886">
    <property type="term" value="C:plasma membrane"/>
    <property type="evidence" value="ECO:0007669"/>
    <property type="project" value="UniProtKB-SubCell"/>
</dbReference>
<dbReference type="OMA" id="SITYVPY"/>
<dbReference type="OrthoDB" id="8182981at2759"/>
<dbReference type="InterPro" id="IPR052192">
    <property type="entry name" value="Insect_Ionotropic_Sensory_Rcpt"/>
</dbReference>
<feature type="transmembrane region" description="Helical" evidence="9">
    <location>
        <begin position="193"/>
        <end position="216"/>
    </location>
</feature>
<dbReference type="GO" id="GO:0050906">
    <property type="term" value="P:detection of stimulus involved in sensory perception"/>
    <property type="evidence" value="ECO:0007669"/>
    <property type="project" value="UniProtKB-ARBA"/>
</dbReference>
<dbReference type="STRING" id="7159.Q16RC7"/>
<dbReference type="VEuPathDB" id="VectorBase:AAEL011001"/>
<keyword evidence="8" id="KW-0325">Glycoprotein</keyword>
<comment type="similarity">
    <text evidence="2">Belongs to the glutamate-gated ion channel (TC 1.A.10.1) family.</text>
</comment>
<evidence type="ECO:0000256" key="3">
    <source>
        <dbReference type="ARBA" id="ARBA00022475"/>
    </source>
</evidence>
<dbReference type="Gene3D" id="1.10.287.70">
    <property type="match status" value="1"/>
</dbReference>
<gene>
    <name evidence="11" type="ORF">AaeL_AAEL011001</name>
</gene>
<feature type="transmembrane region" description="Helical" evidence="9">
    <location>
        <begin position="253"/>
        <end position="279"/>
    </location>
</feature>
<reference evidence="11" key="1">
    <citation type="submission" date="2005-10" db="EMBL/GenBank/DDBJ databases">
        <authorList>
            <person name="Loftus B.J."/>
            <person name="Nene V.M."/>
            <person name="Hannick L.I."/>
            <person name="Bidwell S."/>
            <person name="Haas B."/>
            <person name="Amedeo P."/>
            <person name="Orvis J."/>
            <person name="Wortman J.R."/>
            <person name="White O.R."/>
            <person name="Salzberg S."/>
            <person name="Shumway M."/>
            <person name="Koo H."/>
            <person name="Zhao Y."/>
            <person name="Holmes M."/>
            <person name="Miller J."/>
            <person name="Schatz M."/>
            <person name="Pop M."/>
            <person name="Pai G."/>
            <person name="Utterback T."/>
            <person name="Rogers Y.-H."/>
            <person name="Kravitz S."/>
            <person name="Fraser C.M."/>
        </authorList>
    </citation>
    <scope>NUCLEOTIDE SEQUENCE</scope>
    <source>
        <strain evidence="11">Liverpool</strain>
    </source>
</reference>
<dbReference type="AlphaFoldDB" id="Q16RC7"/>
<name>Q16RC7_AEDAE</name>
<organism evidence="11 12">
    <name type="scientific">Aedes aegypti</name>
    <name type="common">Yellowfever mosquito</name>
    <name type="synonym">Culex aegypti</name>
    <dbReference type="NCBI Taxonomy" id="7159"/>
    <lineage>
        <taxon>Eukaryota</taxon>
        <taxon>Metazoa</taxon>
        <taxon>Ecdysozoa</taxon>
        <taxon>Arthropoda</taxon>
        <taxon>Hexapoda</taxon>
        <taxon>Insecta</taxon>
        <taxon>Pterygota</taxon>
        <taxon>Neoptera</taxon>
        <taxon>Endopterygota</taxon>
        <taxon>Diptera</taxon>
        <taxon>Nematocera</taxon>
        <taxon>Culicoidea</taxon>
        <taxon>Culicidae</taxon>
        <taxon>Culicinae</taxon>
        <taxon>Aedini</taxon>
        <taxon>Aedes</taxon>
        <taxon>Stegomyia</taxon>
    </lineage>
</organism>
<feature type="transmembrane region" description="Helical" evidence="9">
    <location>
        <begin position="451"/>
        <end position="478"/>
    </location>
</feature>
<keyword evidence="3" id="KW-1003">Cell membrane</keyword>
<evidence type="ECO:0000256" key="4">
    <source>
        <dbReference type="ARBA" id="ARBA00022692"/>
    </source>
</evidence>
<dbReference type="eggNOG" id="ENOG502S0WT">
    <property type="taxonomic scope" value="Eukaryota"/>
</dbReference>
<evidence type="ECO:0000313" key="11">
    <source>
        <dbReference type="EMBL" id="EAT36957.1"/>
    </source>
</evidence>
<dbReference type="KEGG" id="aag:5574238"/>
<sequence>MQSGYENLDFYTHDYSITNTTKLQLVQSYNLTDPYDEVTNGAIFYDKLVDLRGRSIPMAVVEYLPYCITTNVGANNGNADAYNTTAPKELFLEGLEGSLAVEFCRIHNCNILLWPHGPSDWGDIFSNGSGYGELYTIYTKETDLAFCCLYYNWYHHLLDGSHYMAKSTMFILVPGAKLLPTSLTVIYPFSSTVWLSIFIMMVLMTGVHHFITTINLTHLGRDEQPPPALKSIFDMISIYLDQGIFLNTFHSSYRVLICFILLSGVVISNSYASGLASVLTIPRYGKSLETIHDFTQTPYRWAAPADAWIFALLGAENRDIQIVVDRFDAVPDEDELHRRSLAGDYGIGIELLNGGSYTFGSYVSEDNVRSFDILKEVLYFAYTTVYAQRGWPMMEYFNKFLLEAIQFGFIIYWEKRTIRKYLSHRVQEALVEISVGHNEDEELSPLTTQHILGPMIILGIGLFCSLIMFLCELVMFSLRRFYQKVVGKKLKTTLTDIQK</sequence>
<evidence type="ECO:0000259" key="10">
    <source>
        <dbReference type="Pfam" id="PF00060"/>
    </source>
</evidence>
<evidence type="ECO:0000256" key="9">
    <source>
        <dbReference type="SAM" id="Phobius"/>
    </source>
</evidence>
<dbReference type="CTD" id="5574238"/>
<evidence type="ECO:0000256" key="5">
    <source>
        <dbReference type="ARBA" id="ARBA00022989"/>
    </source>
</evidence>
<keyword evidence="5 9" id="KW-1133">Transmembrane helix</keyword>
<proteinExistence type="inferred from homology"/>
<dbReference type="PhylomeDB" id="Q16RC7"/>
<reference evidence="11" key="2">
    <citation type="journal article" date="2007" name="Science">
        <title>Genome sequence of Aedes aegypti, a major arbovirus vector.</title>
        <authorList>
            <person name="Nene V."/>
            <person name="Wortman J.R."/>
            <person name="Lawson D."/>
            <person name="Haas B."/>
            <person name="Kodira C."/>
            <person name="Tu Z.J."/>
            <person name="Loftus B."/>
            <person name="Xi Z."/>
            <person name="Megy K."/>
            <person name="Grabherr M."/>
            <person name="Ren Q."/>
            <person name="Zdobnov E.M."/>
            <person name="Lobo N.F."/>
            <person name="Campbell K.S."/>
            <person name="Brown S.E."/>
            <person name="Bonaldo M.F."/>
            <person name="Zhu J."/>
            <person name="Sinkins S.P."/>
            <person name="Hogenkamp D.G."/>
            <person name="Amedeo P."/>
            <person name="Arensburger P."/>
            <person name="Atkinson P.W."/>
            <person name="Bidwell S."/>
            <person name="Biedler J."/>
            <person name="Birney E."/>
            <person name="Bruggner R.V."/>
            <person name="Costas J."/>
            <person name="Coy M.R."/>
            <person name="Crabtree J."/>
            <person name="Crawford M."/>
            <person name="Debruyn B."/>
            <person name="Decaprio D."/>
            <person name="Eiglmeier K."/>
            <person name="Eisenstadt E."/>
            <person name="El-Dorry H."/>
            <person name="Gelbart W.M."/>
            <person name="Gomes S.L."/>
            <person name="Hammond M."/>
            <person name="Hannick L.I."/>
            <person name="Hogan J.R."/>
            <person name="Holmes M.H."/>
            <person name="Jaffe D."/>
            <person name="Johnston J.S."/>
            <person name="Kennedy R.C."/>
            <person name="Koo H."/>
            <person name="Kravitz S."/>
            <person name="Kriventseva E.V."/>
            <person name="Kulp D."/>
            <person name="Labutti K."/>
            <person name="Lee E."/>
            <person name="Li S."/>
            <person name="Lovin D.D."/>
            <person name="Mao C."/>
            <person name="Mauceli E."/>
            <person name="Menck C.F."/>
            <person name="Miller J.R."/>
            <person name="Montgomery P."/>
            <person name="Mori A."/>
            <person name="Nascimento A.L."/>
            <person name="Naveira H.F."/>
            <person name="Nusbaum C."/>
            <person name="O'leary S."/>
            <person name="Orvis J."/>
            <person name="Pertea M."/>
            <person name="Quesneville H."/>
            <person name="Reidenbach K.R."/>
            <person name="Rogers Y.H."/>
            <person name="Roth C.W."/>
            <person name="Schneider J.R."/>
            <person name="Schatz M."/>
            <person name="Shumway M."/>
            <person name="Stanke M."/>
            <person name="Stinson E.O."/>
            <person name="Tubio J.M."/>
            <person name="Vanzee J.P."/>
            <person name="Verjovski-Almeida S."/>
            <person name="Werner D."/>
            <person name="White O."/>
            <person name="Wyder S."/>
            <person name="Zeng Q."/>
            <person name="Zhao Q."/>
            <person name="Zhao Y."/>
            <person name="Hill C.A."/>
            <person name="Raikhel A.S."/>
            <person name="Soares M.B."/>
            <person name="Knudson D.L."/>
            <person name="Lee N.H."/>
            <person name="Galagan J."/>
            <person name="Salzberg S.L."/>
            <person name="Paulsen I.T."/>
            <person name="Dimopoulos G."/>
            <person name="Collins F.H."/>
            <person name="Birren B."/>
            <person name="Fraser-Liggett C.M."/>
            <person name="Severson D.W."/>
        </authorList>
    </citation>
    <scope>NUCLEOTIDE SEQUENCE [LARGE SCALE GENOMIC DNA]</scope>
    <source>
        <strain evidence="11">Liverpool</strain>
    </source>
</reference>
<feature type="domain" description="Ionotropic glutamate receptor C-terminal" evidence="10">
    <location>
        <begin position="191"/>
        <end position="461"/>
    </location>
</feature>
<protein>
    <submittedName>
        <fullName evidence="11">AAEL011001-PA</fullName>
    </submittedName>
</protein>
<dbReference type="GO" id="GO:0015276">
    <property type="term" value="F:ligand-gated monoatomic ion channel activity"/>
    <property type="evidence" value="ECO:0007669"/>
    <property type="project" value="InterPro"/>
</dbReference>
<dbReference type="PANTHER" id="PTHR42643:SF40">
    <property type="entry name" value="IONOTROPIC RECEPTOR 41A-RELATED"/>
    <property type="match status" value="1"/>
</dbReference>
<dbReference type="SUPFAM" id="SSF53850">
    <property type="entry name" value="Periplasmic binding protein-like II"/>
    <property type="match status" value="1"/>
</dbReference>